<dbReference type="Pfam" id="PF17107">
    <property type="entry name" value="SesA"/>
    <property type="match status" value="1"/>
</dbReference>
<dbReference type="PROSITE" id="PS50294">
    <property type="entry name" value="WD_REPEATS_REGION"/>
    <property type="match status" value="3"/>
</dbReference>
<dbReference type="SMART" id="SM00320">
    <property type="entry name" value="WD40"/>
    <property type="match status" value="4"/>
</dbReference>
<feature type="signal peptide" evidence="5">
    <location>
        <begin position="1"/>
        <end position="22"/>
    </location>
</feature>
<dbReference type="PANTHER" id="PTHR10039:SF14">
    <property type="entry name" value="NACHT DOMAIN-CONTAINING PROTEIN"/>
    <property type="match status" value="1"/>
</dbReference>
<dbReference type="EMBL" id="JAGHQM010001342">
    <property type="protein sequence ID" value="KAH0555818.1"/>
    <property type="molecule type" value="Genomic_DNA"/>
</dbReference>
<proteinExistence type="predicted"/>
<evidence type="ECO:0000256" key="2">
    <source>
        <dbReference type="ARBA" id="ARBA00022737"/>
    </source>
</evidence>
<dbReference type="InterPro" id="IPR020472">
    <property type="entry name" value="WD40_PAC1"/>
</dbReference>
<dbReference type="PROSITE" id="PS50837">
    <property type="entry name" value="NACHT"/>
    <property type="match status" value="1"/>
</dbReference>
<feature type="repeat" description="WD" evidence="3">
    <location>
        <begin position="785"/>
        <end position="826"/>
    </location>
</feature>
<gene>
    <name evidence="7" type="ORF">GP486_006235</name>
</gene>
<dbReference type="Gene3D" id="2.130.10.10">
    <property type="entry name" value="YVTN repeat-like/Quinoprotein amine dehydrogenase"/>
    <property type="match status" value="1"/>
</dbReference>
<feature type="chain" id="PRO_5040340295" description="NACHT domain-containing protein" evidence="5">
    <location>
        <begin position="23"/>
        <end position="920"/>
    </location>
</feature>
<evidence type="ECO:0000259" key="6">
    <source>
        <dbReference type="PROSITE" id="PS50837"/>
    </source>
</evidence>
<dbReference type="CDD" id="cd00200">
    <property type="entry name" value="WD40"/>
    <property type="match status" value="1"/>
</dbReference>
<evidence type="ECO:0000256" key="1">
    <source>
        <dbReference type="ARBA" id="ARBA00022574"/>
    </source>
</evidence>
<dbReference type="SUPFAM" id="SSF50978">
    <property type="entry name" value="WD40 repeat-like"/>
    <property type="match status" value="1"/>
</dbReference>
<accession>A0A9P8IDX9</accession>
<keyword evidence="1 3" id="KW-0853">WD repeat</keyword>
<dbReference type="InterPro" id="IPR031352">
    <property type="entry name" value="SesA"/>
</dbReference>
<comment type="caution">
    <text evidence="7">The sequence shown here is derived from an EMBL/GenBank/DDBJ whole genome shotgun (WGS) entry which is preliminary data.</text>
</comment>
<dbReference type="Gene3D" id="3.40.50.300">
    <property type="entry name" value="P-loop containing nucleotide triphosphate hydrolases"/>
    <property type="match status" value="1"/>
</dbReference>
<dbReference type="InterPro" id="IPR056884">
    <property type="entry name" value="NPHP3-like_N"/>
</dbReference>
<keyword evidence="5" id="KW-0732">Signal</keyword>
<protein>
    <recommendedName>
        <fullName evidence="6">NACHT domain-containing protein</fullName>
    </recommendedName>
</protein>
<dbReference type="Proteomes" id="UP000750711">
    <property type="component" value="Unassembled WGS sequence"/>
</dbReference>
<dbReference type="Pfam" id="PF00400">
    <property type="entry name" value="WD40"/>
    <property type="match status" value="4"/>
</dbReference>
<name>A0A9P8IDX9_9PEZI</name>
<evidence type="ECO:0000256" key="4">
    <source>
        <dbReference type="SAM" id="Coils"/>
    </source>
</evidence>
<dbReference type="Pfam" id="PF24883">
    <property type="entry name" value="NPHP3_N"/>
    <property type="match status" value="1"/>
</dbReference>
<evidence type="ECO:0000313" key="8">
    <source>
        <dbReference type="Proteomes" id="UP000750711"/>
    </source>
</evidence>
<evidence type="ECO:0000313" key="7">
    <source>
        <dbReference type="EMBL" id="KAH0555818.1"/>
    </source>
</evidence>
<dbReference type="InterPro" id="IPR007111">
    <property type="entry name" value="NACHT_NTPase"/>
</dbReference>
<dbReference type="InterPro" id="IPR015943">
    <property type="entry name" value="WD40/YVTN_repeat-like_dom_sf"/>
</dbReference>
<dbReference type="PANTHER" id="PTHR10039">
    <property type="entry name" value="AMELOGENIN"/>
    <property type="match status" value="1"/>
</dbReference>
<dbReference type="PROSITE" id="PS50082">
    <property type="entry name" value="WD_REPEATS_2"/>
    <property type="match status" value="3"/>
</dbReference>
<dbReference type="InterPro" id="IPR036322">
    <property type="entry name" value="WD40_repeat_dom_sf"/>
</dbReference>
<organism evidence="7 8">
    <name type="scientific">Trichoglossum hirsutum</name>
    <dbReference type="NCBI Taxonomy" id="265104"/>
    <lineage>
        <taxon>Eukaryota</taxon>
        <taxon>Fungi</taxon>
        <taxon>Dikarya</taxon>
        <taxon>Ascomycota</taxon>
        <taxon>Pezizomycotina</taxon>
        <taxon>Geoglossomycetes</taxon>
        <taxon>Geoglossales</taxon>
        <taxon>Geoglossaceae</taxon>
        <taxon>Trichoglossum</taxon>
    </lineage>
</organism>
<dbReference type="InterPro" id="IPR027417">
    <property type="entry name" value="P-loop_NTPase"/>
</dbReference>
<dbReference type="SUPFAM" id="SSF52540">
    <property type="entry name" value="P-loop containing nucleoside triphosphate hydrolases"/>
    <property type="match status" value="1"/>
</dbReference>
<keyword evidence="8" id="KW-1185">Reference proteome</keyword>
<feature type="repeat" description="WD" evidence="3">
    <location>
        <begin position="742"/>
        <end position="783"/>
    </location>
</feature>
<dbReference type="AlphaFoldDB" id="A0A9P8IDX9"/>
<sequence>MSGAEAVLVIGLIGSLISVIDGAKKIYDAAGDAKGQPEEFRQVAARLPLVIEILRNAEARASKLDETKLEAIKQTLESCKAKAEELEKIFQKIIRKDDHRWFHRYKKALRILGKGDKVECLMEGIHKDTQLLVSEKLMGTATEAQVKDDSENRICLQHLRTTDPREDKKRIEDTKGGILKDSYTWILENSEFRQWHDNSKQSQLLWIRGDPGKGKTMLLCGIIDKLEETATTASASGCCLLSYFFCQATDLRINSATAVLRGLIYLLTDQQPELLQHVRKKYDATGKELFVDTNAWFALSEIFMNILQDPRLERTYVIIDALDECVTGLQQLLQFIDETLPVCPRVKWIISSRNWPSIEEQLRISDQKVQLRLELNQDSISAAVSTYIEYKVGELAKRKKYTAKLEKSVREYLSLNADATFLWVALVLKELETIERRIALERVKMFPPGLGPLYEQMIAQVSESNNADLCKRILSIVAVVRRPITLEELVSLDDTLHKLDCPEDLSEDIEDLEQTVGQCGSFLTIRESTVYFVHQSAKDFLLQENTSQEIFRSGIDEINHTIFSRSLQLMSRALRRDVYRLRAPGITIDQVKQPDPDPLAAVRYSCLYWIDHLLECQTREDTIKDLKDSGPVYSFLRQYFLHWLEALSLLKSVSEGVIMIRKLEDLQFDESPDVHAFIHDARRFTVSNRSIIEQAPLQAYCSALVFAPEKSIVRKTFEGCIPSWIQRKPRVETHWNAMLQILEGHTVGVTSVAFSPDGKQIVSGSWDTTVRRWDAATGAPLLPALEGHTSRVTSVAFSPDGKQIVSGSWDTTVRRWDAATGAPLLPALEGHTSRVTSVAFSPDGKQIVSGSWDTTVRRWDAATGAPLLPALKGHTSGVTSVAFSPDGKHFPTLHVSGYWLDIRQGDYQFLSFNKGQSLST</sequence>
<evidence type="ECO:0000256" key="5">
    <source>
        <dbReference type="SAM" id="SignalP"/>
    </source>
</evidence>
<feature type="domain" description="NACHT" evidence="6">
    <location>
        <begin position="203"/>
        <end position="362"/>
    </location>
</feature>
<reference evidence="7" key="1">
    <citation type="submission" date="2021-03" db="EMBL/GenBank/DDBJ databases">
        <title>Comparative genomics and phylogenomic investigation of the class Geoglossomycetes provide insights into ecological specialization and systematics.</title>
        <authorList>
            <person name="Melie T."/>
            <person name="Pirro S."/>
            <person name="Miller A.N."/>
            <person name="Quandt A."/>
        </authorList>
    </citation>
    <scope>NUCLEOTIDE SEQUENCE</scope>
    <source>
        <strain evidence="7">CAQ_001_2017</strain>
    </source>
</reference>
<keyword evidence="2" id="KW-0677">Repeat</keyword>
<keyword evidence="4" id="KW-0175">Coiled coil</keyword>
<dbReference type="InterPro" id="IPR001680">
    <property type="entry name" value="WD40_rpt"/>
</dbReference>
<evidence type="ECO:0000256" key="3">
    <source>
        <dbReference type="PROSITE-ProRule" id="PRU00221"/>
    </source>
</evidence>
<feature type="coiled-coil region" evidence="4">
    <location>
        <begin position="54"/>
        <end position="96"/>
    </location>
</feature>
<feature type="repeat" description="WD" evidence="3">
    <location>
        <begin position="828"/>
        <end position="869"/>
    </location>
</feature>
<dbReference type="FunFam" id="3.40.50.300:FF:001638">
    <property type="entry name" value="NACHT and WD40 domain protein"/>
    <property type="match status" value="1"/>
</dbReference>
<dbReference type="PRINTS" id="PR00320">
    <property type="entry name" value="GPROTEINBRPT"/>
</dbReference>